<name>A0A1C7PD92_9BACT</name>
<feature type="chain" id="PRO_5014266517" evidence="1">
    <location>
        <begin position="22"/>
        <end position="441"/>
    </location>
</feature>
<proteinExistence type="predicted"/>
<sequence>MNTSTLPALGALLLGTTLASAAPAKAPETSAPAATAAKDPFVFSKWAQSRFAWFDAKRDNAANPWIQDFNVSLRMQYQWSNVDPAGGEDRIKGGSKGDGRRWNDEWRRFRMGVNFKFLEKFKFVNVWNIGGMDGRYQYKDGWYRGSNTYSLYELYTEYNAGQATFGLGKMKPAYFGEYRTSSSAILTIERSALVNQLRAETNYGISARSTDKNAKIGWQLGMYLNGNGHDNLTEPGFNTGDNCFVGGTISYDTSNMAFLDKSRLYLDYAHNFTRLDTYGKTGRNIPGRFEYQGTGAVDMIGLTWEGTRGNFYLMTEVMAGFNLVNLDEGKSKGAQNVFGVTIMPAYKFTPHWEGVFRYQLATGSNAVVVDKRYYSTNSNYSAVSDCLQGFYLGANYYLFPDNPNMMKVMAGVEYLSSNGTDAKGAKGYTGWSYSVAVRTNF</sequence>
<dbReference type="Pfam" id="PF07396">
    <property type="entry name" value="Porin_O_P"/>
    <property type="match status" value="1"/>
</dbReference>
<feature type="signal peptide" evidence="1">
    <location>
        <begin position="1"/>
        <end position="21"/>
    </location>
</feature>
<dbReference type="OrthoDB" id="197869at2"/>
<keyword evidence="3" id="KW-1185">Reference proteome</keyword>
<evidence type="ECO:0000313" key="2">
    <source>
        <dbReference type="EMBL" id="SEH79983.1"/>
    </source>
</evidence>
<dbReference type="KEGG" id="agl:PYTT_0841"/>
<accession>A0A1C7PD92</accession>
<gene>
    <name evidence="2" type="ORF">PYTT_0841</name>
</gene>
<dbReference type="Proteomes" id="UP000176204">
    <property type="component" value="Chromosome I"/>
</dbReference>
<protein>
    <submittedName>
        <fullName evidence="2">Phosphate-selective porin o and p</fullName>
    </submittedName>
</protein>
<dbReference type="EMBL" id="LT629973">
    <property type="protein sequence ID" value="SEH79983.1"/>
    <property type="molecule type" value="Genomic_DNA"/>
</dbReference>
<dbReference type="AlphaFoldDB" id="A0A1C7PD92"/>
<evidence type="ECO:0000313" key="3">
    <source>
        <dbReference type="Proteomes" id="UP000176204"/>
    </source>
</evidence>
<dbReference type="STRING" id="1679444.PYTT_0841"/>
<keyword evidence="1" id="KW-0732">Signal</keyword>
<dbReference type="InterPro" id="IPR010870">
    <property type="entry name" value="Porin_O/P"/>
</dbReference>
<evidence type="ECO:0000256" key="1">
    <source>
        <dbReference type="SAM" id="SignalP"/>
    </source>
</evidence>
<dbReference type="RefSeq" id="WP_067773915.1">
    <property type="nucleotide sequence ID" value="NZ_LIGX01000015.1"/>
</dbReference>
<organism evidence="2 3">
    <name type="scientific">Akkermansia glycaniphila</name>
    <dbReference type="NCBI Taxonomy" id="1679444"/>
    <lineage>
        <taxon>Bacteria</taxon>
        <taxon>Pseudomonadati</taxon>
        <taxon>Verrucomicrobiota</taxon>
        <taxon>Verrucomicrobiia</taxon>
        <taxon>Verrucomicrobiales</taxon>
        <taxon>Akkermansiaceae</taxon>
        <taxon>Akkermansia</taxon>
    </lineage>
</organism>
<reference evidence="3" key="1">
    <citation type="submission" date="2016-09" db="EMBL/GenBank/DDBJ databases">
        <authorList>
            <person name="Koehorst J."/>
        </authorList>
    </citation>
    <scope>NUCLEOTIDE SEQUENCE [LARGE SCALE GENOMIC DNA]</scope>
</reference>